<evidence type="ECO:0000313" key="2">
    <source>
        <dbReference type="Proteomes" id="UP001175000"/>
    </source>
</evidence>
<reference evidence="1" key="1">
    <citation type="submission" date="2023-06" db="EMBL/GenBank/DDBJ databases">
        <title>Genome-scale phylogeny and comparative genomics of the fungal order Sordariales.</title>
        <authorList>
            <consortium name="Lawrence Berkeley National Laboratory"/>
            <person name="Hensen N."/>
            <person name="Bonometti L."/>
            <person name="Westerberg I."/>
            <person name="Brannstrom I.O."/>
            <person name="Guillou S."/>
            <person name="Cros-Aarteil S."/>
            <person name="Calhoun S."/>
            <person name="Haridas S."/>
            <person name="Kuo A."/>
            <person name="Mondo S."/>
            <person name="Pangilinan J."/>
            <person name="Riley R."/>
            <person name="Labutti K."/>
            <person name="Andreopoulos B."/>
            <person name="Lipzen A."/>
            <person name="Chen C."/>
            <person name="Yanf M."/>
            <person name="Daum C."/>
            <person name="Ng V."/>
            <person name="Clum A."/>
            <person name="Steindorff A."/>
            <person name="Ohm R."/>
            <person name="Martin F."/>
            <person name="Silar P."/>
            <person name="Natvig D."/>
            <person name="Lalanne C."/>
            <person name="Gautier V."/>
            <person name="Ament-Velasquez S.L."/>
            <person name="Kruys A."/>
            <person name="Hutchinson M.I."/>
            <person name="Powell A.J."/>
            <person name="Barry K."/>
            <person name="Miller A.N."/>
            <person name="Grigoriev I.V."/>
            <person name="Debuchy R."/>
            <person name="Gladieux P."/>
            <person name="Thoren M.H."/>
            <person name="Johannesson H."/>
        </authorList>
    </citation>
    <scope>NUCLEOTIDE SEQUENCE</scope>
    <source>
        <strain evidence="1">CBS 606.72</strain>
    </source>
</reference>
<evidence type="ECO:0000313" key="1">
    <source>
        <dbReference type="EMBL" id="KAK0633774.1"/>
    </source>
</evidence>
<dbReference type="Proteomes" id="UP001175000">
    <property type="component" value="Unassembled WGS sequence"/>
</dbReference>
<dbReference type="Pfam" id="PF05630">
    <property type="entry name" value="NPP1"/>
    <property type="match status" value="1"/>
</dbReference>
<dbReference type="EMBL" id="JAULSU010000001">
    <property type="protein sequence ID" value="KAK0633774.1"/>
    <property type="molecule type" value="Genomic_DNA"/>
</dbReference>
<sequence length="130" mass="15035">MEGRVRPCSLQQRMVRPHVRLLLEKNYRDGLCAVGHTHDWEHIVAWTRVENGQRIAKYVAASAHDKYSTRTSGDSSLRWHQNTYPKIVCHLDGASTRAFRLARADDDALENHHGTWVQGILLSYRRFPSE</sequence>
<name>A0AA39XH19_9PEZI</name>
<keyword evidence="2" id="KW-1185">Reference proteome</keyword>
<accession>A0AA39XH19</accession>
<protein>
    <submittedName>
        <fullName evidence="1">Necrosis inducing protein-domain-containing protein</fullName>
    </submittedName>
</protein>
<gene>
    <name evidence="1" type="ORF">B0T14DRAFT_576009</name>
</gene>
<comment type="caution">
    <text evidence="1">The sequence shown here is derived from an EMBL/GenBank/DDBJ whole genome shotgun (WGS) entry which is preliminary data.</text>
</comment>
<dbReference type="AlphaFoldDB" id="A0AA39XH19"/>
<proteinExistence type="predicted"/>
<organism evidence="1 2">
    <name type="scientific">Immersiella caudata</name>
    <dbReference type="NCBI Taxonomy" id="314043"/>
    <lineage>
        <taxon>Eukaryota</taxon>
        <taxon>Fungi</taxon>
        <taxon>Dikarya</taxon>
        <taxon>Ascomycota</taxon>
        <taxon>Pezizomycotina</taxon>
        <taxon>Sordariomycetes</taxon>
        <taxon>Sordariomycetidae</taxon>
        <taxon>Sordariales</taxon>
        <taxon>Lasiosphaeriaceae</taxon>
        <taxon>Immersiella</taxon>
    </lineage>
</organism>
<dbReference type="InterPro" id="IPR008701">
    <property type="entry name" value="NPP1"/>
</dbReference>